<accession>A0ABP7JDS8</accession>
<feature type="compositionally biased region" description="Basic and acidic residues" evidence="1">
    <location>
        <begin position="1"/>
        <end position="10"/>
    </location>
</feature>
<name>A0ABP7JDS8_9ACTN</name>
<keyword evidence="3" id="KW-1185">Reference proteome</keyword>
<dbReference type="RefSeq" id="WP_344952353.1">
    <property type="nucleotide sequence ID" value="NZ_BAAAZR010000052.1"/>
</dbReference>
<sequence>MRARSGDKKSGKAAKTKTSLPQPGVTLPGFPQPVLRPGVIQGSSQPERHLPPAPRRIPVPPAPVRRVTPPRRQPKGR</sequence>
<feature type="compositionally biased region" description="Pro residues" evidence="1">
    <location>
        <begin position="51"/>
        <end position="63"/>
    </location>
</feature>
<dbReference type="Proteomes" id="UP001500888">
    <property type="component" value="Unassembled WGS sequence"/>
</dbReference>
<evidence type="ECO:0000256" key="1">
    <source>
        <dbReference type="SAM" id="MobiDB-lite"/>
    </source>
</evidence>
<gene>
    <name evidence="2" type="ORF">GCM10022226_76490</name>
</gene>
<comment type="caution">
    <text evidence="2">The sequence shown here is derived from an EMBL/GenBank/DDBJ whole genome shotgun (WGS) entry which is preliminary data.</text>
</comment>
<protein>
    <submittedName>
        <fullName evidence="2">Uncharacterized protein</fullName>
    </submittedName>
</protein>
<organism evidence="2 3">
    <name type="scientific">Sphaerisporangium flaviroseum</name>
    <dbReference type="NCBI Taxonomy" id="509199"/>
    <lineage>
        <taxon>Bacteria</taxon>
        <taxon>Bacillati</taxon>
        <taxon>Actinomycetota</taxon>
        <taxon>Actinomycetes</taxon>
        <taxon>Streptosporangiales</taxon>
        <taxon>Streptosporangiaceae</taxon>
        <taxon>Sphaerisporangium</taxon>
    </lineage>
</organism>
<evidence type="ECO:0000313" key="3">
    <source>
        <dbReference type="Proteomes" id="UP001500888"/>
    </source>
</evidence>
<evidence type="ECO:0000313" key="2">
    <source>
        <dbReference type="EMBL" id="GAA3842498.1"/>
    </source>
</evidence>
<proteinExistence type="predicted"/>
<feature type="compositionally biased region" description="Basic residues" evidence="1">
    <location>
        <begin position="68"/>
        <end position="77"/>
    </location>
</feature>
<dbReference type="EMBL" id="BAAAZR010000052">
    <property type="protein sequence ID" value="GAA3842498.1"/>
    <property type="molecule type" value="Genomic_DNA"/>
</dbReference>
<reference evidence="3" key="1">
    <citation type="journal article" date="2019" name="Int. J. Syst. Evol. Microbiol.">
        <title>The Global Catalogue of Microorganisms (GCM) 10K type strain sequencing project: providing services to taxonomists for standard genome sequencing and annotation.</title>
        <authorList>
            <consortium name="The Broad Institute Genomics Platform"/>
            <consortium name="The Broad Institute Genome Sequencing Center for Infectious Disease"/>
            <person name="Wu L."/>
            <person name="Ma J."/>
        </authorList>
    </citation>
    <scope>NUCLEOTIDE SEQUENCE [LARGE SCALE GENOMIC DNA]</scope>
    <source>
        <strain evidence="3">JCM 16908</strain>
    </source>
</reference>
<feature type="region of interest" description="Disordered" evidence="1">
    <location>
        <begin position="1"/>
        <end position="77"/>
    </location>
</feature>